<organism evidence="2 3">
    <name type="scientific">Psychroserpens luteus</name>
    <dbReference type="NCBI Taxonomy" id="1434066"/>
    <lineage>
        <taxon>Bacteria</taxon>
        <taxon>Pseudomonadati</taxon>
        <taxon>Bacteroidota</taxon>
        <taxon>Flavobacteriia</taxon>
        <taxon>Flavobacteriales</taxon>
        <taxon>Flavobacteriaceae</taxon>
        <taxon>Psychroserpens</taxon>
    </lineage>
</organism>
<gene>
    <name evidence="2" type="ORF">ACFS29_00675</name>
</gene>
<feature type="chain" id="PRO_5046205155" evidence="1">
    <location>
        <begin position="20"/>
        <end position="174"/>
    </location>
</feature>
<name>A0ABW5ZR35_9FLAO</name>
<protein>
    <submittedName>
        <fullName evidence="2">Uncharacterized protein</fullName>
    </submittedName>
</protein>
<dbReference type="EMBL" id="JBHUOS010000001">
    <property type="protein sequence ID" value="MFD2914138.1"/>
    <property type="molecule type" value="Genomic_DNA"/>
</dbReference>
<sequence>MKKCILGLCLLGLTNLIYAQNDIAMATTNDTEVTYKTTATVSNAQYLNCSYNNNLQLAARIQKLQKIAADYDVTKDRVYSKNKSITYDVVFEANDNYIKAVYDHNGTIISSEEYYEDVRVPYELGKQVAQEFPGWSFNLNNCVISYAKTGEAVLTYTMKLKKGNKSKSISRTFR</sequence>
<comment type="caution">
    <text evidence="2">The sequence shown here is derived from an EMBL/GenBank/DDBJ whole genome shotgun (WGS) entry which is preliminary data.</text>
</comment>
<keyword evidence="1" id="KW-0732">Signal</keyword>
<dbReference type="RefSeq" id="WP_194507229.1">
    <property type="nucleotide sequence ID" value="NZ_JADILU010000002.1"/>
</dbReference>
<feature type="signal peptide" evidence="1">
    <location>
        <begin position="1"/>
        <end position="19"/>
    </location>
</feature>
<evidence type="ECO:0000313" key="2">
    <source>
        <dbReference type="EMBL" id="MFD2914138.1"/>
    </source>
</evidence>
<keyword evidence="3" id="KW-1185">Reference proteome</keyword>
<accession>A0ABW5ZR35</accession>
<evidence type="ECO:0000256" key="1">
    <source>
        <dbReference type="SAM" id="SignalP"/>
    </source>
</evidence>
<proteinExistence type="predicted"/>
<evidence type="ECO:0000313" key="3">
    <source>
        <dbReference type="Proteomes" id="UP001597548"/>
    </source>
</evidence>
<reference evidence="3" key="1">
    <citation type="journal article" date="2019" name="Int. J. Syst. Evol. Microbiol.">
        <title>The Global Catalogue of Microorganisms (GCM) 10K type strain sequencing project: providing services to taxonomists for standard genome sequencing and annotation.</title>
        <authorList>
            <consortium name="The Broad Institute Genomics Platform"/>
            <consortium name="The Broad Institute Genome Sequencing Center for Infectious Disease"/>
            <person name="Wu L."/>
            <person name="Ma J."/>
        </authorList>
    </citation>
    <scope>NUCLEOTIDE SEQUENCE [LARGE SCALE GENOMIC DNA]</scope>
    <source>
        <strain evidence="3">KCTC 32514</strain>
    </source>
</reference>
<dbReference type="Proteomes" id="UP001597548">
    <property type="component" value="Unassembled WGS sequence"/>
</dbReference>